<proteinExistence type="predicted"/>
<reference evidence="1 2" key="1">
    <citation type="submission" date="2018-09" db="EMBL/GenBank/DDBJ databases">
        <title>Phylogeny of the Shewanellaceae, and recommendation for two new genera, Pseudoshewanella and Parashewanella.</title>
        <authorList>
            <person name="Wang G."/>
        </authorList>
    </citation>
    <scope>NUCLEOTIDE SEQUENCE [LARGE SCALE GENOMIC DNA]</scope>
    <source>
        <strain evidence="1 2">C51</strain>
    </source>
</reference>
<gene>
    <name evidence="1" type="ORF">D5018_17825</name>
</gene>
<organism evidence="1 2">
    <name type="scientific">Parashewanella curva</name>
    <dbReference type="NCBI Taxonomy" id="2338552"/>
    <lineage>
        <taxon>Bacteria</taxon>
        <taxon>Pseudomonadati</taxon>
        <taxon>Pseudomonadota</taxon>
        <taxon>Gammaproteobacteria</taxon>
        <taxon>Alteromonadales</taxon>
        <taxon>Shewanellaceae</taxon>
        <taxon>Parashewanella</taxon>
    </lineage>
</organism>
<evidence type="ECO:0000313" key="2">
    <source>
        <dbReference type="Proteomes" id="UP000281474"/>
    </source>
</evidence>
<evidence type="ECO:0000313" key="1">
    <source>
        <dbReference type="EMBL" id="RLV58339.1"/>
    </source>
</evidence>
<dbReference type="AlphaFoldDB" id="A0A3L8PU45"/>
<dbReference type="Proteomes" id="UP000281474">
    <property type="component" value="Unassembled WGS sequence"/>
</dbReference>
<protein>
    <submittedName>
        <fullName evidence="1">Uncharacterized protein</fullName>
    </submittedName>
</protein>
<dbReference type="EMBL" id="QZEI01000078">
    <property type="protein sequence ID" value="RLV58339.1"/>
    <property type="molecule type" value="Genomic_DNA"/>
</dbReference>
<sequence>MNLDALNPDLTRIKLQQFNMTENVKGLVITLLNVAYLINAQNRTARYQLEIAPCYLGRVDLS</sequence>
<accession>A0A3L8PU45</accession>
<keyword evidence="2" id="KW-1185">Reference proteome</keyword>
<comment type="caution">
    <text evidence="1">The sequence shown here is derived from an EMBL/GenBank/DDBJ whole genome shotgun (WGS) entry which is preliminary data.</text>
</comment>
<name>A0A3L8PU45_9GAMM</name>